<dbReference type="Proteomes" id="UP000317839">
    <property type="component" value="Unassembled WGS sequence"/>
</dbReference>
<gene>
    <name evidence="3" type="ORF">FLL45_21355</name>
</gene>
<keyword evidence="4" id="KW-1185">Reference proteome</keyword>
<organism evidence="3 4">
    <name type="scientific">Aliikangiella marina</name>
    <dbReference type="NCBI Taxonomy" id="1712262"/>
    <lineage>
        <taxon>Bacteria</taxon>
        <taxon>Pseudomonadati</taxon>
        <taxon>Pseudomonadota</taxon>
        <taxon>Gammaproteobacteria</taxon>
        <taxon>Oceanospirillales</taxon>
        <taxon>Pleioneaceae</taxon>
        <taxon>Aliikangiella</taxon>
    </lineage>
</organism>
<dbReference type="FunFam" id="3.20.20.100:FF:000004">
    <property type="entry name" value="Oxidoreductase, aldo/keto reductase"/>
    <property type="match status" value="1"/>
</dbReference>
<name>A0A545T0X8_9GAMM</name>
<accession>A0A545T0X8</accession>
<sequence length="346" mass="38567">MLNYKLLGKSGLRVSELCLGTMSFGQDWGFGADEKTSRQIMDVFKAAGGNFIDTADKYHNGETEAYIGRWLQNDRDRMVVATKYTLSMDHTDPNASGNQRKNMMRAVEGSLKRLNTDYIDLLWVHAYDDDTPYQETMRALDDLVSQGKINYIGISDTPAWVVSASNTLAELRGWTQFIGIQAEYNLLTRDLERELLPMANQFDLGITAWAPLAGGVLTGKYTRAGDNDSLRQSGNQEKGRSSAKGLAIAKVVDEIADAHGVSSTQIALAWIMAQGYRFIPVVGARKVNQIEDSIAASQIKLSEESLNRLNQLTQIELGFPHDFLASDHIQEMVKGEQVRHRILRKS</sequence>
<dbReference type="Pfam" id="PF00248">
    <property type="entry name" value="Aldo_ket_red"/>
    <property type="match status" value="1"/>
</dbReference>
<dbReference type="OrthoDB" id="9772407at2"/>
<dbReference type="Gene3D" id="3.20.20.100">
    <property type="entry name" value="NADP-dependent oxidoreductase domain"/>
    <property type="match status" value="1"/>
</dbReference>
<dbReference type="CDD" id="cd19080">
    <property type="entry name" value="AKR_AKR9A_9B"/>
    <property type="match status" value="1"/>
</dbReference>
<evidence type="ECO:0000259" key="2">
    <source>
        <dbReference type="Pfam" id="PF00248"/>
    </source>
</evidence>
<keyword evidence="1" id="KW-0560">Oxidoreductase</keyword>
<dbReference type="GO" id="GO:0016491">
    <property type="term" value="F:oxidoreductase activity"/>
    <property type="evidence" value="ECO:0007669"/>
    <property type="project" value="UniProtKB-KW"/>
</dbReference>
<dbReference type="RefSeq" id="WP_142944096.1">
    <property type="nucleotide sequence ID" value="NZ_VIKR01000007.1"/>
</dbReference>
<evidence type="ECO:0000313" key="3">
    <source>
        <dbReference type="EMBL" id="TQV70878.1"/>
    </source>
</evidence>
<dbReference type="AlphaFoldDB" id="A0A545T0X8"/>
<dbReference type="PANTHER" id="PTHR43364">
    <property type="entry name" value="NADH-SPECIFIC METHYLGLYOXAL REDUCTASE-RELATED"/>
    <property type="match status" value="1"/>
</dbReference>
<dbReference type="GO" id="GO:0005829">
    <property type="term" value="C:cytosol"/>
    <property type="evidence" value="ECO:0007669"/>
    <property type="project" value="TreeGrafter"/>
</dbReference>
<feature type="domain" description="NADP-dependent oxidoreductase" evidence="2">
    <location>
        <begin position="16"/>
        <end position="312"/>
    </location>
</feature>
<comment type="caution">
    <text evidence="3">The sequence shown here is derived from an EMBL/GenBank/DDBJ whole genome shotgun (WGS) entry which is preliminary data.</text>
</comment>
<reference evidence="3 4" key="1">
    <citation type="submission" date="2019-06" db="EMBL/GenBank/DDBJ databases">
        <title>Draft genome of Aliikangiella marina GYP-15.</title>
        <authorList>
            <person name="Wang G."/>
        </authorList>
    </citation>
    <scope>NUCLEOTIDE SEQUENCE [LARGE SCALE GENOMIC DNA]</scope>
    <source>
        <strain evidence="3 4">GYP-15</strain>
    </source>
</reference>
<dbReference type="InterPro" id="IPR023210">
    <property type="entry name" value="NADP_OxRdtase_dom"/>
</dbReference>
<dbReference type="SUPFAM" id="SSF51430">
    <property type="entry name" value="NAD(P)-linked oxidoreductase"/>
    <property type="match status" value="1"/>
</dbReference>
<dbReference type="PANTHER" id="PTHR43364:SF4">
    <property type="entry name" value="NAD(P)-LINKED OXIDOREDUCTASE SUPERFAMILY PROTEIN"/>
    <property type="match status" value="1"/>
</dbReference>
<proteinExistence type="predicted"/>
<protein>
    <submittedName>
        <fullName evidence="3">Aldo/keto reductase</fullName>
    </submittedName>
</protein>
<dbReference type="EMBL" id="VIKR01000007">
    <property type="protein sequence ID" value="TQV70878.1"/>
    <property type="molecule type" value="Genomic_DNA"/>
</dbReference>
<dbReference type="InterPro" id="IPR036812">
    <property type="entry name" value="NAD(P)_OxRdtase_dom_sf"/>
</dbReference>
<evidence type="ECO:0000256" key="1">
    <source>
        <dbReference type="ARBA" id="ARBA00023002"/>
    </source>
</evidence>
<dbReference type="InterPro" id="IPR050523">
    <property type="entry name" value="AKR_Detox_Biosynth"/>
</dbReference>
<evidence type="ECO:0000313" key="4">
    <source>
        <dbReference type="Proteomes" id="UP000317839"/>
    </source>
</evidence>